<gene>
    <name evidence="6" type="ORF">E4O86_10290</name>
</gene>
<feature type="active site" description="Proton acceptor" evidence="4">
    <location>
        <position position="127"/>
    </location>
</feature>
<dbReference type="SUPFAM" id="SSF52467">
    <property type="entry name" value="DHS-like NAD/FAD-binding domain"/>
    <property type="match status" value="1"/>
</dbReference>
<feature type="binding site" evidence="4">
    <location>
        <position position="163"/>
    </location>
    <ligand>
        <name>Zn(2+)</name>
        <dbReference type="ChEBI" id="CHEBI:29105"/>
    </ligand>
</feature>
<dbReference type="GO" id="GO:0070403">
    <property type="term" value="F:NAD+ binding"/>
    <property type="evidence" value="ECO:0007669"/>
    <property type="project" value="InterPro"/>
</dbReference>
<feature type="domain" description="Deacetylase sirtuin-type" evidence="5">
    <location>
        <begin position="3"/>
        <end position="258"/>
    </location>
</feature>
<accession>A0A964T4D4</accession>
<dbReference type="Gene3D" id="3.40.50.1220">
    <property type="entry name" value="TPP-binding domain"/>
    <property type="match status" value="1"/>
</dbReference>
<feature type="binding site" evidence="4">
    <location>
        <position position="135"/>
    </location>
    <ligand>
        <name>Zn(2+)</name>
        <dbReference type="ChEBI" id="CHEBI:29105"/>
    </ligand>
</feature>
<evidence type="ECO:0000256" key="1">
    <source>
        <dbReference type="ARBA" id="ARBA00012928"/>
    </source>
</evidence>
<dbReference type="PROSITE" id="PS50305">
    <property type="entry name" value="SIRTUIN"/>
    <property type="match status" value="1"/>
</dbReference>
<dbReference type="Pfam" id="PF02146">
    <property type="entry name" value="SIR2"/>
    <property type="match status" value="1"/>
</dbReference>
<keyword evidence="7" id="KW-1185">Reference proteome</keyword>
<evidence type="ECO:0000256" key="4">
    <source>
        <dbReference type="PROSITE-ProRule" id="PRU00236"/>
    </source>
</evidence>
<dbReference type="GO" id="GO:0046872">
    <property type="term" value="F:metal ion binding"/>
    <property type="evidence" value="ECO:0007669"/>
    <property type="project" value="UniProtKB-KW"/>
</dbReference>
<feature type="binding site" evidence="4">
    <location>
        <position position="160"/>
    </location>
    <ligand>
        <name>Zn(2+)</name>
        <dbReference type="ChEBI" id="CHEBI:29105"/>
    </ligand>
</feature>
<dbReference type="GO" id="GO:0017136">
    <property type="term" value="F:histone deacetylase activity, NAD-dependent"/>
    <property type="evidence" value="ECO:0007669"/>
    <property type="project" value="TreeGrafter"/>
</dbReference>
<dbReference type="InterPro" id="IPR050134">
    <property type="entry name" value="NAD-dep_sirtuin_deacylases"/>
</dbReference>
<proteinExistence type="predicted"/>
<keyword evidence="4" id="KW-0479">Metal-binding</keyword>
<dbReference type="PANTHER" id="PTHR11085">
    <property type="entry name" value="NAD-DEPENDENT PROTEIN DEACYLASE SIRTUIN-5, MITOCHONDRIAL-RELATED"/>
    <property type="match status" value="1"/>
</dbReference>
<evidence type="ECO:0000256" key="3">
    <source>
        <dbReference type="ARBA" id="ARBA00023027"/>
    </source>
</evidence>
<dbReference type="CDD" id="cd01407">
    <property type="entry name" value="SIR2-fam"/>
    <property type="match status" value="1"/>
</dbReference>
<evidence type="ECO:0000313" key="6">
    <source>
        <dbReference type="EMBL" id="MYZ48099.1"/>
    </source>
</evidence>
<evidence type="ECO:0000259" key="5">
    <source>
        <dbReference type="PROSITE" id="PS50305"/>
    </source>
</evidence>
<dbReference type="PANTHER" id="PTHR11085:SF4">
    <property type="entry name" value="NAD-DEPENDENT PROTEIN DEACYLASE"/>
    <property type="match status" value="1"/>
</dbReference>
<dbReference type="AlphaFoldDB" id="A0A964T4D4"/>
<dbReference type="InterPro" id="IPR029035">
    <property type="entry name" value="DHS-like_NAD/FAD-binding_dom"/>
</dbReference>
<keyword evidence="2" id="KW-0808">Transferase</keyword>
<dbReference type="EC" id="2.3.1.286" evidence="1"/>
<reference evidence="6" key="1">
    <citation type="submission" date="2019-03" db="EMBL/GenBank/DDBJ databases">
        <title>Afifella sp. nov., isolated from activated sludge.</title>
        <authorList>
            <person name="Li Q."/>
            <person name="Liu Y."/>
        </authorList>
    </citation>
    <scope>NUCLEOTIDE SEQUENCE</scope>
    <source>
        <strain evidence="6">L72</strain>
    </source>
</reference>
<feature type="binding site" evidence="4">
    <location>
        <position position="138"/>
    </location>
    <ligand>
        <name>Zn(2+)</name>
        <dbReference type="ChEBI" id="CHEBI:29105"/>
    </ligand>
</feature>
<keyword evidence="3" id="KW-0520">NAD</keyword>
<evidence type="ECO:0000256" key="2">
    <source>
        <dbReference type="ARBA" id="ARBA00022679"/>
    </source>
</evidence>
<name>A0A964T4D4_9HYPH</name>
<protein>
    <recommendedName>
        <fullName evidence="1">protein acetyllysine N-acetyltransferase</fullName>
        <ecNumber evidence="1">2.3.1.286</ecNumber>
    </recommendedName>
</protein>
<dbReference type="InterPro" id="IPR003000">
    <property type="entry name" value="Sirtuin"/>
</dbReference>
<comment type="caution">
    <text evidence="6">The sequence shown here is derived from an EMBL/GenBank/DDBJ whole genome shotgun (WGS) entry which is preliminary data.</text>
</comment>
<sequence length="258" mass="27425">MAMDVTGNGAGDVLAQLLAEAVRIVAFTGAGISTESGIPDFRSPGGIWSRMAPITYQEFVGSEAARLEDWRRRFVMNAEFARAEPNAGHRALALLLAEGRDLNVVTQNIDGLHQRSGVPPARLVELHGNATYGRCLECGARRELEDVRAEIDATGRAPRCPACGGLVKAAVISFGEAMPQAAMERAVRLAESADLLIVLGSSLVVHPAAMIPVVARESGADLVIVNRDPTPLDGVATLVLREAIGPVFLRLFPQLGEK</sequence>
<keyword evidence="4" id="KW-0862">Zinc</keyword>
<evidence type="ECO:0000313" key="7">
    <source>
        <dbReference type="Proteomes" id="UP000773614"/>
    </source>
</evidence>
<dbReference type="OrthoDB" id="9800582at2"/>
<dbReference type="Gene3D" id="2.20.28.200">
    <property type="match status" value="1"/>
</dbReference>
<dbReference type="EMBL" id="SPKJ01000028">
    <property type="protein sequence ID" value="MYZ48099.1"/>
    <property type="molecule type" value="Genomic_DNA"/>
</dbReference>
<dbReference type="Proteomes" id="UP000773614">
    <property type="component" value="Unassembled WGS sequence"/>
</dbReference>
<dbReference type="InterPro" id="IPR026590">
    <property type="entry name" value="Ssirtuin_cat_dom"/>
</dbReference>
<organism evidence="6 7">
    <name type="scientific">Propylenella binzhouense</name>
    <dbReference type="NCBI Taxonomy" id="2555902"/>
    <lineage>
        <taxon>Bacteria</taxon>
        <taxon>Pseudomonadati</taxon>
        <taxon>Pseudomonadota</taxon>
        <taxon>Alphaproteobacteria</taxon>
        <taxon>Hyphomicrobiales</taxon>
        <taxon>Propylenellaceae</taxon>
        <taxon>Propylenella</taxon>
    </lineage>
</organism>